<feature type="region of interest" description="Disordered" evidence="1">
    <location>
        <begin position="1"/>
        <end position="37"/>
    </location>
</feature>
<evidence type="ECO:0008006" key="5">
    <source>
        <dbReference type="Google" id="ProtNLM"/>
    </source>
</evidence>
<reference evidence="4" key="2">
    <citation type="submission" date="2015-01" db="EMBL/GenBank/DDBJ databases">
        <title>Evolutionary Origins and Diversification of the Mycorrhizal Mutualists.</title>
        <authorList>
            <consortium name="DOE Joint Genome Institute"/>
            <consortium name="Mycorrhizal Genomics Consortium"/>
            <person name="Kohler A."/>
            <person name="Kuo A."/>
            <person name="Nagy L.G."/>
            <person name="Floudas D."/>
            <person name="Copeland A."/>
            <person name="Barry K.W."/>
            <person name="Cichocki N."/>
            <person name="Veneault-Fourrey C."/>
            <person name="LaButti K."/>
            <person name="Lindquist E.A."/>
            <person name="Lipzen A."/>
            <person name="Lundell T."/>
            <person name="Morin E."/>
            <person name="Murat C."/>
            <person name="Riley R."/>
            <person name="Ohm R."/>
            <person name="Sun H."/>
            <person name="Tunlid A."/>
            <person name="Henrissat B."/>
            <person name="Grigoriev I.V."/>
            <person name="Hibbett D.S."/>
            <person name="Martin F."/>
        </authorList>
    </citation>
    <scope>NUCLEOTIDE SEQUENCE [LARGE SCALE GENOMIC DNA]</scope>
    <source>
        <strain evidence="4">Zn</strain>
    </source>
</reference>
<dbReference type="EMBL" id="KN832871">
    <property type="protein sequence ID" value="KIN06664.1"/>
    <property type="molecule type" value="Genomic_DNA"/>
</dbReference>
<evidence type="ECO:0000256" key="2">
    <source>
        <dbReference type="SAM" id="Phobius"/>
    </source>
</evidence>
<proteinExistence type="predicted"/>
<feature type="transmembrane region" description="Helical" evidence="2">
    <location>
        <begin position="184"/>
        <end position="212"/>
    </location>
</feature>
<dbReference type="GO" id="GO:0005886">
    <property type="term" value="C:plasma membrane"/>
    <property type="evidence" value="ECO:0007669"/>
    <property type="project" value="InterPro"/>
</dbReference>
<dbReference type="PANTHER" id="PTHR28019">
    <property type="entry name" value="CELL MEMBRANE PROTEIN YLR413W-RELATED"/>
    <property type="match status" value="1"/>
</dbReference>
<dbReference type="InterPro" id="IPR052413">
    <property type="entry name" value="SUR7_domain"/>
</dbReference>
<dbReference type="STRING" id="913774.A0A0C3D5T5"/>
<gene>
    <name evidence="3" type="ORF">OIDMADRAFT_156045</name>
</gene>
<feature type="compositionally biased region" description="Basic and acidic residues" evidence="1">
    <location>
        <begin position="11"/>
        <end position="20"/>
    </location>
</feature>
<feature type="transmembrane region" description="Helical" evidence="2">
    <location>
        <begin position="218"/>
        <end position="245"/>
    </location>
</feature>
<dbReference type="OrthoDB" id="2327445at2759"/>
<feature type="transmembrane region" description="Helical" evidence="2">
    <location>
        <begin position="257"/>
        <end position="278"/>
    </location>
</feature>
<keyword evidence="2" id="KW-0812">Transmembrane</keyword>
<reference evidence="3 4" key="1">
    <citation type="submission" date="2014-04" db="EMBL/GenBank/DDBJ databases">
        <authorList>
            <consortium name="DOE Joint Genome Institute"/>
            <person name="Kuo A."/>
            <person name="Martino E."/>
            <person name="Perotto S."/>
            <person name="Kohler A."/>
            <person name="Nagy L.G."/>
            <person name="Floudas D."/>
            <person name="Copeland A."/>
            <person name="Barry K.W."/>
            <person name="Cichocki N."/>
            <person name="Veneault-Fourrey C."/>
            <person name="LaButti K."/>
            <person name="Lindquist E.A."/>
            <person name="Lipzen A."/>
            <person name="Lundell T."/>
            <person name="Morin E."/>
            <person name="Murat C."/>
            <person name="Sun H."/>
            <person name="Tunlid A."/>
            <person name="Henrissat B."/>
            <person name="Grigoriev I.V."/>
            <person name="Hibbett D.S."/>
            <person name="Martin F."/>
            <person name="Nordberg H.P."/>
            <person name="Cantor M.N."/>
            <person name="Hua S.X."/>
        </authorList>
    </citation>
    <scope>NUCLEOTIDE SEQUENCE [LARGE SCALE GENOMIC DNA]</scope>
    <source>
        <strain evidence="3 4">Zn</strain>
    </source>
</reference>
<dbReference type="GO" id="GO:0031505">
    <property type="term" value="P:fungal-type cell wall organization"/>
    <property type="evidence" value="ECO:0007669"/>
    <property type="project" value="TreeGrafter"/>
</dbReference>
<keyword evidence="2" id="KW-1133">Transmembrane helix</keyword>
<evidence type="ECO:0000313" key="3">
    <source>
        <dbReference type="EMBL" id="KIN06664.1"/>
    </source>
</evidence>
<dbReference type="InterPro" id="IPR009571">
    <property type="entry name" value="SUR7/Rim9-like_fungi"/>
</dbReference>
<evidence type="ECO:0000313" key="4">
    <source>
        <dbReference type="Proteomes" id="UP000054321"/>
    </source>
</evidence>
<evidence type="ECO:0000256" key="1">
    <source>
        <dbReference type="SAM" id="MobiDB-lite"/>
    </source>
</evidence>
<name>A0A0C3D5T5_OIDMZ</name>
<feature type="transmembrane region" description="Helical" evidence="2">
    <location>
        <begin position="53"/>
        <end position="75"/>
    </location>
</feature>
<protein>
    <recommendedName>
        <fullName evidence="5">Integral membrane protein</fullName>
    </recommendedName>
</protein>
<dbReference type="InParanoid" id="A0A0C3D5T5"/>
<dbReference type="PANTHER" id="PTHR28019:SF2">
    <property type="entry name" value="CELL MEMBRANE PROTEIN YLR413W-RELATED"/>
    <property type="match status" value="1"/>
</dbReference>
<dbReference type="AlphaFoldDB" id="A0A0C3D5T5"/>
<dbReference type="Pfam" id="PF06687">
    <property type="entry name" value="SUR7"/>
    <property type="match status" value="1"/>
</dbReference>
<sequence>MALPKFSSLGARRDTEKKGTTEANLSADNEGALAEDSMPTGTVNIEKATGARWHAIIAGSILFSISVIFLILTLIGNINAKAVIRSTYFFKLDLTNIIPASPGNLQLASSLARSLGLHDFYQVGLWGFCEGYNDEGITHCSKPKTLYWFNPVEILLSELLAGATIALPSEVNTILELIRIASHIMFGGFLTGICMNTVSIFATPLAIFSRWWSLPIALWTFVAALLTVLGSIIGTVMAVVFKVVLTAQAELNIGASIGVPMLVFMWIASVCTVVGHLIHLSLACCCASRRDVETGRRTGNKAAYSSAISSEKNKSALTRFGMSQISRFRGRRAMAGSEMREEAAP</sequence>
<dbReference type="HOGENOM" id="CLU_034574_0_0_1"/>
<accession>A0A0C3D5T5</accession>
<organism evidence="3 4">
    <name type="scientific">Oidiodendron maius (strain Zn)</name>
    <dbReference type="NCBI Taxonomy" id="913774"/>
    <lineage>
        <taxon>Eukaryota</taxon>
        <taxon>Fungi</taxon>
        <taxon>Dikarya</taxon>
        <taxon>Ascomycota</taxon>
        <taxon>Pezizomycotina</taxon>
        <taxon>Leotiomycetes</taxon>
        <taxon>Leotiomycetes incertae sedis</taxon>
        <taxon>Myxotrichaceae</taxon>
        <taxon>Oidiodendron</taxon>
    </lineage>
</organism>
<dbReference type="FunCoup" id="A0A0C3D5T5">
    <property type="interactions" value="75"/>
</dbReference>
<dbReference type="Proteomes" id="UP000054321">
    <property type="component" value="Unassembled WGS sequence"/>
</dbReference>
<dbReference type="GO" id="GO:0051285">
    <property type="term" value="C:cell cortex of cell tip"/>
    <property type="evidence" value="ECO:0007669"/>
    <property type="project" value="TreeGrafter"/>
</dbReference>
<keyword evidence="2" id="KW-0472">Membrane</keyword>
<keyword evidence="4" id="KW-1185">Reference proteome</keyword>